<dbReference type="GO" id="GO:0003677">
    <property type="term" value="F:DNA binding"/>
    <property type="evidence" value="ECO:0007669"/>
    <property type="project" value="UniProtKB-KW"/>
</dbReference>
<evidence type="ECO:0000256" key="1">
    <source>
        <dbReference type="ARBA" id="ARBA00022741"/>
    </source>
</evidence>
<dbReference type="GO" id="GO:0006302">
    <property type="term" value="P:double-strand break repair"/>
    <property type="evidence" value="ECO:0007669"/>
    <property type="project" value="TreeGrafter"/>
</dbReference>
<gene>
    <name evidence="6" type="ORF">M3202_18990</name>
</gene>
<dbReference type="InterPro" id="IPR014001">
    <property type="entry name" value="Helicase_ATP-bd"/>
</dbReference>
<dbReference type="PROSITE" id="PS51194">
    <property type="entry name" value="HELICASE_CTER"/>
    <property type="match status" value="1"/>
</dbReference>
<evidence type="ECO:0000259" key="5">
    <source>
        <dbReference type="PROSITE" id="PS51194"/>
    </source>
</evidence>
<sequence>MLKYAPIFAGKRLLRSEIPLPSHILAELEQKQLIRREAGLVTEKGRLTCRRCNNRDPFLIGSHLCAKCGERCHYCRHCLTLGKVSQCEPLFSWQGLIPQLPEVAESLSWSGALSAGQQRAAIAVKEAIRQQKQLLIWAVTGAGKTEILFPGLEQAFSEGKRVLLATPRADVVKELEPRLRRSFPRIAISALYGGSRDRHRYSQLVIATTHQILRFYRTFDVVIVDEVDAFPYSYDQSLAYAVSQAEKKQAARIYLSATPSQALRSEPLEVIKIPRRFHGFPLPEPRFSWCGNWQKHLKKGKLPAVLLRWLTEHLNQRKPILLFVPTVSFLHQATRLLQNDSYDAVSVHANDSGRHQRIEAFRQQKTAILVTTTILERGVTFPGVQVAVLGADHRIFTETALVQIAGRVGRSAAQPDGDVIFFHYGISQAMRAAKRHIQLMNQEASTK</sequence>
<protein>
    <submittedName>
        <fullName evidence="6">DEAD/DEAH box helicase</fullName>
    </submittedName>
</protein>
<dbReference type="SMART" id="SM00490">
    <property type="entry name" value="HELICc"/>
    <property type="match status" value="1"/>
</dbReference>
<feature type="domain" description="Helicase C-terminal" evidence="5">
    <location>
        <begin position="306"/>
        <end position="447"/>
    </location>
</feature>
<dbReference type="SMART" id="SM00487">
    <property type="entry name" value="DEXDc"/>
    <property type="match status" value="1"/>
</dbReference>
<keyword evidence="6" id="KW-0378">Hydrolase</keyword>
<keyword evidence="2" id="KW-0067">ATP-binding</keyword>
<dbReference type="GO" id="GO:0006310">
    <property type="term" value="P:DNA recombination"/>
    <property type="evidence" value="ECO:0007669"/>
    <property type="project" value="TreeGrafter"/>
</dbReference>
<dbReference type="PANTHER" id="PTHR30580:SF1">
    <property type="entry name" value="COMF OPERON PROTEIN 1"/>
    <property type="match status" value="1"/>
</dbReference>
<evidence type="ECO:0000256" key="3">
    <source>
        <dbReference type="ARBA" id="ARBA00023125"/>
    </source>
</evidence>
<accession>A0A9X2DTI9</accession>
<evidence type="ECO:0000256" key="2">
    <source>
        <dbReference type="ARBA" id="ARBA00022840"/>
    </source>
</evidence>
<evidence type="ECO:0000259" key="4">
    <source>
        <dbReference type="PROSITE" id="PS51192"/>
    </source>
</evidence>
<dbReference type="InterPro" id="IPR011545">
    <property type="entry name" value="DEAD/DEAH_box_helicase_dom"/>
</dbReference>
<proteinExistence type="predicted"/>
<dbReference type="EMBL" id="JAMBOL010000029">
    <property type="protein sequence ID" value="MCM3716133.1"/>
    <property type="molecule type" value="Genomic_DNA"/>
</dbReference>
<name>A0A9X2DTI9_9BACI</name>
<dbReference type="PANTHER" id="PTHR30580">
    <property type="entry name" value="PRIMOSOMAL PROTEIN N"/>
    <property type="match status" value="1"/>
</dbReference>
<dbReference type="GO" id="GO:0006270">
    <property type="term" value="P:DNA replication initiation"/>
    <property type="evidence" value="ECO:0007669"/>
    <property type="project" value="TreeGrafter"/>
</dbReference>
<dbReference type="AlphaFoldDB" id="A0A9X2DTI9"/>
<dbReference type="GO" id="GO:0005524">
    <property type="term" value="F:ATP binding"/>
    <property type="evidence" value="ECO:0007669"/>
    <property type="project" value="UniProtKB-KW"/>
</dbReference>
<feature type="domain" description="Helicase ATP-binding" evidence="4">
    <location>
        <begin position="125"/>
        <end position="277"/>
    </location>
</feature>
<evidence type="ECO:0000313" key="6">
    <source>
        <dbReference type="EMBL" id="MCM3716133.1"/>
    </source>
</evidence>
<dbReference type="Pfam" id="PF00270">
    <property type="entry name" value="DEAD"/>
    <property type="match status" value="1"/>
</dbReference>
<dbReference type="Proteomes" id="UP001139179">
    <property type="component" value="Unassembled WGS sequence"/>
</dbReference>
<dbReference type="Gene3D" id="3.40.50.300">
    <property type="entry name" value="P-loop containing nucleotide triphosphate hydrolases"/>
    <property type="match status" value="2"/>
</dbReference>
<dbReference type="PROSITE" id="PS51192">
    <property type="entry name" value="HELICASE_ATP_BIND_1"/>
    <property type="match status" value="1"/>
</dbReference>
<comment type="caution">
    <text evidence="6">The sequence shown here is derived from an EMBL/GenBank/DDBJ whole genome shotgun (WGS) entry which is preliminary data.</text>
</comment>
<keyword evidence="1" id="KW-0547">Nucleotide-binding</keyword>
<organism evidence="6 7">
    <name type="scientific">Halalkalibacter oceani</name>
    <dbReference type="NCBI Taxonomy" id="1653776"/>
    <lineage>
        <taxon>Bacteria</taxon>
        <taxon>Bacillati</taxon>
        <taxon>Bacillota</taxon>
        <taxon>Bacilli</taxon>
        <taxon>Bacillales</taxon>
        <taxon>Bacillaceae</taxon>
        <taxon>Halalkalibacter</taxon>
    </lineage>
</organism>
<keyword evidence="3" id="KW-0238">DNA-binding</keyword>
<keyword evidence="7" id="KW-1185">Reference proteome</keyword>
<dbReference type="InterPro" id="IPR027417">
    <property type="entry name" value="P-loop_NTPase"/>
</dbReference>
<reference evidence="6" key="1">
    <citation type="submission" date="2022-05" db="EMBL/GenBank/DDBJ databases">
        <title>Comparative Genomics of Spacecraft Associated Microbes.</title>
        <authorList>
            <person name="Tran M.T."/>
            <person name="Wright A."/>
            <person name="Seuylemezian A."/>
            <person name="Eisen J."/>
            <person name="Coil D."/>
        </authorList>
    </citation>
    <scope>NUCLEOTIDE SEQUENCE</scope>
    <source>
        <strain evidence="6">214.1.1</strain>
    </source>
</reference>
<keyword evidence="6" id="KW-0347">Helicase</keyword>
<dbReference type="GO" id="GO:0043138">
    <property type="term" value="F:3'-5' DNA helicase activity"/>
    <property type="evidence" value="ECO:0007669"/>
    <property type="project" value="TreeGrafter"/>
</dbReference>
<dbReference type="InterPro" id="IPR001650">
    <property type="entry name" value="Helicase_C-like"/>
</dbReference>
<dbReference type="Pfam" id="PF00271">
    <property type="entry name" value="Helicase_C"/>
    <property type="match status" value="1"/>
</dbReference>
<dbReference type="SUPFAM" id="SSF52540">
    <property type="entry name" value="P-loop containing nucleoside triphosphate hydrolases"/>
    <property type="match status" value="1"/>
</dbReference>
<dbReference type="RefSeq" id="WP_251224811.1">
    <property type="nucleotide sequence ID" value="NZ_JAMBOL010000029.1"/>
</dbReference>
<evidence type="ECO:0000313" key="7">
    <source>
        <dbReference type="Proteomes" id="UP001139179"/>
    </source>
</evidence>